<dbReference type="GO" id="GO:0046654">
    <property type="term" value="P:tetrahydrofolate biosynthetic process"/>
    <property type="evidence" value="ECO:0007669"/>
    <property type="project" value="TreeGrafter"/>
</dbReference>
<dbReference type="InterPro" id="IPR000489">
    <property type="entry name" value="Pterin-binding_dom"/>
</dbReference>
<proteinExistence type="predicted"/>
<name>A0A5A7NDG7_9PROT</name>
<keyword evidence="6" id="KW-0479">Metal-binding</keyword>
<dbReference type="PROSITE" id="PS50972">
    <property type="entry name" value="PTERIN_BINDING"/>
    <property type="match status" value="1"/>
</dbReference>
<dbReference type="EMBL" id="BKCN01000015">
    <property type="protein sequence ID" value="GER04976.1"/>
    <property type="molecule type" value="Genomic_DNA"/>
</dbReference>
<dbReference type="PANTHER" id="PTHR20941:SF1">
    <property type="entry name" value="FOLIC ACID SYNTHESIS PROTEIN FOL1"/>
    <property type="match status" value="1"/>
</dbReference>
<reference evidence="10 11" key="1">
    <citation type="submission" date="2019-09" db="EMBL/GenBank/DDBJ databases">
        <title>NBRP : Genome information of microbial organism related human and environment.</title>
        <authorList>
            <person name="Hattori M."/>
            <person name="Oshima K."/>
            <person name="Inaba H."/>
            <person name="Suda W."/>
            <person name="Sakamoto M."/>
            <person name="Iino T."/>
            <person name="Kitahara M."/>
            <person name="Oshida Y."/>
            <person name="Iida T."/>
            <person name="Kudo T."/>
            <person name="Itoh T."/>
            <person name="Ohkuma M."/>
        </authorList>
    </citation>
    <scope>NUCLEOTIDE SEQUENCE [LARGE SCALE GENOMIC DNA]</scope>
    <source>
        <strain evidence="10 11">Q-1</strain>
    </source>
</reference>
<dbReference type="GO" id="GO:0046656">
    <property type="term" value="P:folic acid biosynthetic process"/>
    <property type="evidence" value="ECO:0007669"/>
    <property type="project" value="UniProtKB-KW"/>
</dbReference>
<accession>A0A5A7NDG7</accession>
<dbReference type="Proteomes" id="UP000324996">
    <property type="component" value="Unassembled WGS sequence"/>
</dbReference>
<keyword evidence="8" id="KW-0289">Folate biosynthesis</keyword>
<keyword evidence="7" id="KW-0460">Magnesium</keyword>
<comment type="pathway">
    <text evidence="3">Cofactor biosynthesis; tetrahydrofolate biosynthesis; 7,8-dihydrofolate from 2-amino-4-hydroxy-6-hydroxymethyl-7,8-dihydropteridine diphosphate and 4-aminobenzoate: step 1/2.</text>
</comment>
<dbReference type="InterPro" id="IPR045031">
    <property type="entry name" value="DHP_synth-like"/>
</dbReference>
<dbReference type="Pfam" id="PF00809">
    <property type="entry name" value="Pterin_bind"/>
    <property type="match status" value="1"/>
</dbReference>
<dbReference type="AlphaFoldDB" id="A0A5A7NDG7"/>
<dbReference type="Gene3D" id="3.20.20.20">
    <property type="entry name" value="Dihydropteroate synthase-like"/>
    <property type="match status" value="1"/>
</dbReference>
<keyword evidence="5" id="KW-0808">Transferase</keyword>
<evidence type="ECO:0000259" key="9">
    <source>
        <dbReference type="PROSITE" id="PS50972"/>
    </source>
</evidence>
<evidence type="ECO:0000256" key="7">
    <source>
        <dbReference type="ARBA" id="ARBA00022842"/>
    </source>
</evidence>
<dbReference type="GO" id="GO:0046872">
    <property type="term" value="F:metal ion binding"/>
    <property type="evidence" value="ECO:0007669"/>
    <property type="project" value="UniProtKB-KW"/>
</dbReference>
<dbReference type="EC" id="2.5.1.15" evidence="4"/>
<dbReference type="GO" id="GO:0004156">
    <property type="term" value="F:dihydropteroate synthase activity"/>
    <property type="evidence" value="ECO:0007669"/>
    <property type="project" value="UniProtKB-EC"/>
</dbReference>
<dbReference type="NCBIfam" id="TIGR01496">
    <property type="entry name" value="DHPS"/>
    <property type="match status" value="1"/>
</dbReference>
<evidence type="ECO:0000256" key="2">
    <source>
        <dbReference type="ARBA" id="ARBA00001946"/>
    </source>
</evidence>
<evidence type="ECO:0000256" key="4">
    <source>
        <dbReference type="ARBA" id="ARBA00012458"/>
    </source>
</evidence>
<gene>
    <name evidence="10" type="ORF">JCM17846_26580</name>
</gene>
<dbReference type="PROSITE" id="PS00792">
    <property type="entry name" value="DHPS_1"/>
    <property type="match status" value="1"/>
</dbReference>
<evidence type="ECO:0000256" key="5">
    <source>
        <dbReference type="ARBA" id="ARBA00022679"/>
    </source>
</evidence>
<dbReference type="GO" id="GO:0005829">
    <property type="term" value="C:cytosol"/>
    <property type="evidence" value="ECO:0007669"/>
    <property type="project" value="TreeGrafter"/>
</dbReference>
<evidence type="ECO:0000256" key="6">
    <source>
        <dbReference type="ARBA" id="ARBA00022723"/>
    </source>
</evidence>
<dbReference type="InterPro" id="IPR011005">
    <property type="entry name" value="Dihydropteroate_synth-like_sf"/>
</dbReference>
<comment type="caution">
    <text evidence="10">The sequence shown here is derived from an EMBL/GenBank/DDBJ whole genome shotgun (WGS) entry which is preliminary data.</text>
</comment>
<dbReference type="SUPFAM" id="SSF51717">
    <property type="entry name" value="Dihydropteroate synthetase-like"/>
    <property type="match status" value="1"/>
</dbReference>
<dbReference type="InterPro" id="IPR006390">
    <property type="entry name" value="DHP_synth_dom"/>
</dbReference>
<dbReference type="PROSITE" id="PS00793">
    <property type="entry name" value="DHPS_2"/>
    <property type="match status" value="1"/>
</dbReference>
<feature type="domain" description="Pterin-binding" evidence="9">
    <location>
        <begin position="105"/>
        <end position="358"/>
    </location>
</feature>
<sequence length="396" mass="42264">MTGREDPKQVRPDFLLNPLAPALDAGSPSLALAGGPLRFTHLSITLFSAHAAPSMVVSAAELGAYREGLDGPQRASFDHRLDLLTTARPPMPLAGRSFPLAFHRPLIMGIVNVTPDSFSDGGKFYHVDQAIAQAHALMAAGADLVDIGGESTRPGAKPVWPEEERRRIIPVIEGLAGSGAVISVDTRRAEVMAAALQAGAQIINDVSALSYDDQSLDLVREADVPVILMHALGEPATMQDDPRYGDVLFDVYRWLDARIRLCIDHGINAGRLLIDPGIGFGKSLRHNLDLINGLAAFHALGVPLLLGVSRKRFIGALSREEPADQRLPGSLAAGLMGWSRGVHILRVHDVGETAQALRVYQGLSDSALLGLAMQSGIKDQQGRESDSFQGNGTGTR</sequence>
<keyword evidence="11" id="KW-1185">Reference proteome</keyword>
<evidence type="ECO:0000256" key="3">
    <source>
        <dbReference type="ARBA" id="ARBA00004763"/>
    </source>
</evidence>
<evidence type="ECO:0000256" key="8">
    <source>
        <dbReference type="ARBA" id="ARBA00022909"/>
    </source>
</evidence>
<evidence type="ECO:0000313" key="11">
    <source>
        <dbReference type="Proteomes" id="UP000324996"/>
    </source>
</evidence>
<comment type="cofactor">
    <cofactor evidence="2">
        <name>Mg(2+)</name>
        <dbReference type="ChEBI" id="CHEBI:18420"/>
    </cofactor>
</comment>
<evidence type="ECO:0000313" key="10">
    <source>
        <dbReference type="EMBL" id="GER04976.1"/>
    </source>
</evidence>
<organism evidence="10 11">
    <name type="scientific">Iodidimonas nitroreducens</name>
    <dbReference type="NCBI Taxonomy" id="1236968"/>
    <lineage>
        <taxon>Bacteria</taxon>
        <taxon>Pseudomonadati</taxon>
        <taxon>Pseudomonadota</taxon>
        <taxon>Alphaproteobacteria</taxon>
        <taxon>Iodidimonadales</taxon>
        <taxon>Iodidimonadaceae</taxon>
        <taxon>Iodidimonas</taxon>
    </lineage>
</organism>
<dbReference type="CDD" id="cd00739">
    <property type="entry name" value="DHPS"/>
    <property type="match status" value="1"/>
</dbReference>
<protein>
    <recommendedName>
        <fullName evidence="4">dihydropteroate synthase</fullName>
        <ecNumber evidence="4">2.5.1.15</ecNumber>
    </recommendedName>
</protein>
<evidence type="ECO:0000256" key="1">
    <source>
        <dbReference type="ARBA" id="ARBA00000012"/>
    </source>
</evidence>
<comment type="catalytic activity">
    <reaction evidence="1">
        <text>(7,8-dihydropterin-6-yl)methyl diphosphate + 4-aminobenzoate = 7,8-dihydropteroate + diphosphate</text>
        <dbReference type="Rhea" id="RHEA:19949"/>
        <dbReference type="ChEBI" id="CHEBI:17836"/>
        <dbReference type="ChEBI" id="CHEBI:17839"/>
        <dbReference type="ChEBI" id="CHEBI:33019"/>
        <dbReference type="ChEBI" id="CHEBI:72950"/>
        <dbReference type="EC" id="2.5.1.15"/>
    </reaction>
</comment>
<dbReference type="PANTHER" id="PTHR20941">
    <property type="entry name" value="FOLATE SYNTHESIS PROTEINS"/>
    <property type="match status" value="1"/>
</dbReference>
<dbReference type="RefSeq" id="WP_081837035.1">
    <property type="nucleotide sequence ID" value="NZ_BKCN01000015.1"/>
</dbReference>